<evidence type="ECO:0000313" key="2">
    <source>
        <dbReference type="EMBL" id="QDI90709.1"/>
    </source>
</evidence>
<dbReference type="AlphaFoldDB" id="A0A514LFV1"/>
<protein>
    <submittedName>
        <fullName evidence="2">Uncharacterized protein</fullName>
    </submittedName>
</protein>
<dbReference type="Proteomes" id="UP000319756">
    <property type="component" value="Chromosome"/>
</dbReference>
<evidence type="ECO:0000313" key="3">
    <source>
        <dbReference type="Proteomes" id="UP000319756"/>
    </source>
</evidence>
<dbReference type="KEGG" id="sale:EPH95_05560"/>
<feature type="compositionally biased region" description="Acidic residues" evidence="1">
    <location>
        <begin position="23"/>
        <end position="35"/>
    </location>
</feature>
<reference evidence="3" key="1">
    <citation type="submission" date="2019-01" db="EMBL/GenBank/DDBJ databases">
        <title>Genomic analysis of Salicibibacter sp. NKC3-5.</title>
        <authorList>
            <person name="Oh Y.J."/>
        </authorList>
    </citation>
    <scope>NUCLEOTIDE SEQUENCE [LARGE SCALE GENOMIC DNA]</scope>
    <source>
        <strain evidence="3">NKC3-5</strain>
    </source>
</reference>
<accession>A0A514LFV1</accession>
<dbReference type="RefSeq" id="WP_142088032.1">
    <property type="nucleotide sequence ID" value="NZ_CP035485.1"/>
</dbReference>
<name>A0A514LFV1_9BACI</name>
<proteinExistence type="predicted"/>
<organism evidence="2 3">
    <name type="scientific">Salicibibacter halophilus</name>
    <dbReference type="NCBI Taxonomy" id="2502791"/>
    <lineage>
        <taxon>Bacteria</taxon>
        <taxon>Bacillati</taxon>
        <taxon>Bacillota</taxon>
        <taxon>Bacilli</taxon>
        <taxon>Bacillales</taxon>
        <taxon>Bacillaceae</taxon>
        <taxon>Salicibibacter</taxon>
    </lineage>
</organism>
<sequence length="194" mass="22266">MKTIGTCIGLISCLIVSACDSGEESNDQETTENDQVEQRDEDAKKVFQDALAEANEDHDFKPENDAGEEPDSVFALIHRGHQIMNGYNENGYDDRPYNVENLKDRAESNIKEDIPEAYVNTDDDVLKKDLEDIFYITYELKENVENDEERDHLVRKLRDIYADLDYYFLGNETWGSMDVTHYAESQSENGQSDS</sequence>
<keyword evidence="3" id="KW-1185">Reference proteome</keyword>
<gene>
    <name evidence="2" type="ORF">EPH95_05560</name>
</gene>
<feature type="compositionally biased region" description="Basic and acidic residues" evidence="1">
    <location>
        <begin position="36"/>
        <end position="47"/>
    </location>
</feature>
<evidence type="ECO:0000256" key="1">
    <source>
        <dbReference type="SAM" id="MobiDB-lite"/>
    </source>
</evidence>
<dbReference type="PROSITE" id="PS51257">
    <property type="entry name" value="PROKAR_LIPOPROTEIN"/>
    <property type="match status" value="1"/>
</dbReference>
<dbReference type="EMBL" id="CP035485">
    <property type="protein sequence ID" value="QDI90709.1"/>
    <property type="molecule type" value="Genomic_DNA"/>
</dbReference>
<feature type="region of interest" description="Disordered" evidence="1">
    <location>
        <begin position="23"/>
        <end position="52"/>
    </location>
</feature>
<dbReference type="OrthoDB" id="2974705at2"/>